<dbReference type="InterPro" id="IPR045619">
    <property type="entry name" value="DUF6443"/>
</dbReference>
<dbReference type="RefSeq" id="WP_091392640.1">
    <property type="nucleotide sequence ID" value="NZ_BKAI01000003.1"/>
</dbReference>
<reference evidence="2 3" key="1">
    <citation type="submission" date="2016-10" db="EMBL/GenBank/DDBJ databases">
        <authorList>
            <person name="de Groot N.N."/>
        </authorList>
    </citation>
    <scope>NUCLEOTIDE SEQUENCE [LARGE SCALE GENOMIC DNA]</scope>
    <source>
        <strain evidence="2 3">CGMCC 1.10076</strain>
    </source>
</reference>
<dbReference type="STRING" id="1128970.SAMN04487935_1111"/>
<accession>A0A1G8UYZ2</accession>
<dbReference type="PANTHER" id="PTHR32305:SF15">
    <property type="entry name" value="PROTEIN RHSA-RELATED"/>
    <property type="match status" value="1"/>
</dbReference>
<protein>
    <submittedName>
        <fullName evidence="2">RHS repeat-associated core domain-containing protein</fullName>
    </submittedName>
</protein>
<dbReference type="InterPro" id="IPR022385">
    <property type="entry name" value="Rhs_assc_core"/>
</dbReference>
<evidence type="ECO:0000313" key="3">
    <source>
        <dbReference type="Proteomes" id="UP000199580"/>
    </source>
</evidence>
<proteinExistence type="predicted"/>
<evidence type="ECO:0000313" key="2">
    <source>
        <dbReference type="EMBL" id="SDJ59013.1"/>
    </source>
</evidence>
<dbReference type="AlphaFoldDB" id="A0A1G8UYZ2"/>
<gene>
    <name evidence="2" type="ORF">SAMN04487935_1111</name>
</gene>
<name>A0A1G8UYZ2_9FLAO</name>
<evidence type="ECO:0000259" key="1">
    <source>
        <dbReference type="Pfam" id="PF20041"/>
    </source>
</evidence>
<dbReference type="PANTHER" id="PTHR32305">
    <property type="match status" value="1"/>
</dbReference>
<keyword evidence="3" id="KW-1185">Reference proteome</keyword>
<dbReference type="Pfam" id="PF20041">
    <property type="entry name" value="DUF6443"/>
    <property type="match status" value="1"/>
</dbReference>
<dbReference type="InterPro" id="IPR050708">
    <property type="entry name" value="T6SS_VgrG/RHS"/>
</dbReference>
<sequence length="1177" mass="132927">MKKTYFLFLIFPLVVSGQTPNVLENFVWSKTYKVPTQNGVNIVGSGEAVTSDKKLQIINYFDGLGRLKQKIDCRQTISAMDIVTPVVYDSIGRQTKEYLPFNTYYDTGNFSDNAQVIQSINNQYNDQYWQTVPYSDKLFELSPLNRLSKQSATGNAWAMGSGNEVKFAYQTNVANEVKKYTATTSATSDYGISLDDYNVYYNANELYKSITKNENWRATDGDNNTVQEFKNLYGQMILKRTFNNSVAHDTYYVYDIYGNLTYVIPPLANTSNRVSDEIKNGLCYQYRYDHQNRLIEKKLPGKDWEFIVYDRLGRVVATGPAFSPFTDATAPNNVGWLITKYDALSRVVYTGWYAATVNTGARATLQQAKNVVTNNFNETKLASGNIDGIDVRYSNTVVPTTFKLLTVTYYDDYAFANAPTLFSTVLTDNSQTVYYNNSTQKPRGLQTGSWVRVLQAASNILGETTYILYDNKARAVRNYKKNYLGGYTQTDSKIDFVGKILKTETRHKRLSSSTELKTTEVFTYSGQDRLLSHTHQVNNGTVELLAENNYNHLGVLSYKKVGNTAAAPLQKIDYVYNIRGWLTGLNNDPDTGQVVLNTSEKDLFGYKINYNTVENETNYTGTALFNGNISETFWRTSADNVLRKYGYKYDHLNRLASATYQKPGTSIAVTNSYDESAFYDKNGNITDLIRNGDFDSSTQALEIDRLSYVYQANSNRLMKVTDNSGQYSTQGFADGANTGDDFQYDANGNMITDLNKGINSNGANPIKYNHLNLPTEIVTVLSPLRKINYIYNAAGVKVQKILSQGSTTILTDYLDGFQYTGNVLKFFPTAEGYVNFDSGVYKYVYNYIDHLGNVRLSYTSDPGSPSGLAIMEQSHFYPFGLKHKSYNVSILKLRGNQPEQALEPVYKYKYSGKEYQDELGLNMYDYGARNYDPAIGRWMNIDPLAETSRRFSPYTYALNNPIYFVDPDGMQAGDFQAWGTTLTGQEAKIAFVKLRNDVAAEEENDDEPPVNLFKPTSEDIHQKPFNDVFDEANKVGNYKNGDMVFTVYGHGSEVHIGDNKHKPDRDLMNAKEFDIAMKEMSVAYRKVEKMTKFSLTLYTCESASGDNPMAKQISKEHPNATVTGFDGYVGYAKANGKASITRVSSNIDMKDRNGYIVTYKNGKEVNRELYNSYLKNK</sequence>
<dbReference type="EMBL" id="FNEZ01000002">
    <property type="protein sequence ID" value="SDJ59013.1"/>
    <property type="molecule type" value="Genomic_DNA"/>
</dbReference>
<dbReference type="Proteomes" id="UP000199580">
    <property type="component" value="Unassembled WGS sequence"/>
</dbReference>
<feature type="domain" description="DUF6443" evidence="1">
    <location>
        <begin position="45"/>
        <end position="171"/>
    </location>
</feature>
<dbReference type="Gene3D" id="2.180.10.10">
    <property type="entry name" value="RHS repeat-associated core"/>
    <property type="match status" value="1"/>
</dbReference>
<dbReference type="OrthoDB" id="2972467at2"/>
<dbReference type="NCBIfam" id="TIGR03696">
    <property type="entry name" value="Rhs_assc_core"/>
    <property type="match status" value="1"/>
</dbReference>
<organism evidence="2 3">
    <name type="scientific">Flavobacterium noncentrifugens</name>
    <dbReference type="NCBI Taxonomy" id="1128970"/>
    <lineage>
        <taxon>Bacteria</taxon>
        <taxon>Pseudomonadati</taxon>
        <taxon>Bacteroidota</taxon>
        <taxon>Flavobacteriia</taxon>
        <taxon>Flavobacteriales</taxon>
        <taxon>Flavobacteriaceae</taxon>
        <taxon>Flavobacterium</taxon>
    </lineage>
</organism>